<dbReference type="PRINTS" id="PR00604">
    <property type="entry name" value="CYTCHRMECIAB"/>
</dbReference>
<feature type="domain" description="Cytochrome c" evidence="7">
    <location>
        <begin position="35"/>
        <end position="135"/>
    </location>
</feature>
<dbReference type="Pfam" id="PF00034">
    <property type="entry name" value="Cytochrom_C"/>
    <property type="match status" value="1"/>
</dbReference>
<dbReference type="InterPro" id="IPR036909">
    <property type="entry name" value="Cyt_c-like_dom_sf"/>
</dbReference>
<sequence length="137" mass="14110">MPSLPTPPRALPILLLVLAACGQGQPEETPSVSQAALDLGQQVFQSQCAVCHAHAPGAGNRVGPNLYGVVGRAAGEGDFAYSFAMQSSGLVWDEPTLRRYLEAPSDVVAGTSMAYPGLQSAQDRAAVVSYLAADAAP</sequence>
<dbReference type="RefSeq" id="WP_221401052.1">
    <property type="nucleotide sequence ID" value="NZ_JACHOB010000006.1"/>
</dbReference>
<accession>A0A840I7V5</accession>
<evidence type="ECO:0000256" key="2">
    <source>
        <dbReference type="ARBA" id="ARBA00022617"/>
    </source>
</evidence>
<evidence type="ECO:0000256" key="3">
    <source>
        <dbReference type="ARBA" id="ARBA00022723"/>
    </source>
</evidence>
<keyword evidence="1" id="KW-0813">Transport</keyword>
<evidence type="ECO:0000313" key="9">
    <source>
        <dbReference type="Proteomes" id="UP000563524"/>
    </source>
</evidence>
<dbReference type="GO" id="GO:0009055">
    <property type="term" value="F:electron transfer activity"/>
    <property type="evidence" value="ECO:0007669"/>
    <property type="project" value="InterPro"/>
</dbReference>
<reference evidence="8 9" key="1">
    <citation type="submission" date="2020-08" db="EMBL/GenBank/DDBJ databases">
        <title>Genomic Encyclopedia of Type Strains, Phase IV (KMG-IV): sequencing the most valuable type-strain genomes for metagenomic binning, comparative biology and taxonomic classification.</title>
        <authorList>
            <person name="Goeker M."/>
        </authorList>
    </citation>
    <scope>NUCLEOTIDE SEQUENCE [LARGE SCALE GENOMIC DNA]</scope>
    <source>
        <strain evidence="8 9">DSM 102850</strain>
    </source>
</reference>
<keyword evidence="9" id="KW-1185">Reference proteome</keyword>
<evidence type="ECO:0000313" key="8">
    <source>
        <dbReference type="EMBL" id="MBB4660188.1"/>
    </source>
</evidence>
<evidence type="ECO:0000256" key="4">
    <source>
        <dbReference type="ARBA" id="ARBA00022982"/>
    </source>
</evidence>
<comment type="caution">
    <text evidence="8">The sequence shown here is derived from an EMBL/GenBank/DDBJ whole genome shotgun (WGS) entry which is preliminary data.</text>
</comment>
<dbReference type="GO" id="GO:0046872">
    <property type="term" value="F:metal ion binding"/>
    <property type="evidence" value="ECO:0007669"/>
    <property type="project" value="UniProtKB-KW"/>
</dbReference>
<keyword evidence="3 6" id="KW-0479">Metal-binding</keyword>
<evidence type="ECO:0000256" key="1">
    <source>
        <dbReference type="ARBA" id="ARBA00022448"/>
    </source>
</evidence>
<proteinExistence type="predicted"/>
<keyword evidence="4" id="KW-0249">Electron transport</keyword>
<evidence type="ECO:0000259" key="7">
    <source>
        <dbReference type="PROSITE" id="PS51007"/>
    </source>
</evidence>
<dbReference type="Proteomes" id="UP000563524">
    <property type="component" value="Unassembled WGS sequence"/>
</dbReference>
<protein>
    <submittedName>
        <fullName evidence="8">Cytochrome c</fullName>
    </submittedName>
</protein>
<organism evidence="8 9">
    <name type="scientific">Parvularcula dongshanensis</name>
    <dbReference type="NCBI Taxonomy" id="1173995"/>
    <lineage>
        <taxon>Bacteria</taxon>
        <taxon>Pseudomonadati</taxon>
        <taxon>Pseudomonadota</taxon>
        <taxon>Alphaproteobacteria</taxon>
        <taxon>Parvularculales</taxon>
        <taxon>Parvularculaceae</taxon>
        <taxon>Parvularcula</taxon>
    </lineage>
</organism>
<evidence type="ECO:0000256" key="5">
    <source>
        <dbReference type="ARBA" id="ARBA00023004"/>
    </source>
</evidence>
<dbReference type="SUPFAM" id="SSF46626">
    <property type="entry name" value="Cytochrome c"/>
    <property type="match status" value="1"/>
</dbReference>
<keyword evidence="5 6" id="KW-0408">Iron</keyword>
<dbReference type="Gene3D" id="1.10.760.10">
    <property type="entry name" value="Cytochrome c-like domain"/>
    <property type="match status" value="1"/>
</dbReference>
<name>A0A840I7V5_9PROT</name>
<gene>
    <name evidence="8" type="ORF">GGQ59_002732</name>
</gene>
<dbReference type="PANTHER" id="PTHR11961">
    <property type="entry name" value="CYTOCHROME C"/>
    <property type="match status" value="1"/>
</dbReference>
<dbReference type="GO" id="GO:0020037">
    <property type="term" value="F:heme binding"/>
    <property type="evidence" value="ECO:0007669"/>
    <property type="project" value="InterPro"/>
</dbReference>
<dbReference type="InterPro" id="IPR002327">
    <property type="entry name" value="Cyt_c_1A/1B"/>
</dbReference>
<dbReference type="InterPro" id="IPR009056">
    <property type="entry name" value="Cyt_c-like_dom"/>
</dbReference>
<dbReference type="PROSITE" id="PS51007">
    <property type="entry name" value="CYTC"/>
    <property type="match status" value="1"/>
</dbReference>
<dbReference type="EMBL" id="JACHOB010000006">
    <property type="protein sequence ID" value="MBB4660188.1"/>
    <property type="molecule type" value="Genomic_DNA"/>
</dbReference>
<keyword evidence="2 6" id="KW-0349">Heme</keyword>
<dbReference type="AlphaFoldDB" id="A0A840I7V5"/>
<evidence type="ECO:0000256" key="6">
    <source>
        <dbReference type="PROSITE-ProRule" id="PRU00433"/>
    </source>
</evidence>